<evidence type="ECO:0000259" key="2">
    <source>
        <dbReference type="Pfam" id="PF00171"/>
    </source>
</evidence>
<reference evidence="3 4" key="1">
    <citation type="submission" date="2020-08" db="EMBL/GenBank/DDBJ databases">
        <title>Genomic Encyclopedia of Type Strains, Phase IV (KMG-V): Genome sequencing to study the core and pangenomes of soil and plant-associated prokaryotes.</title>
        <authorList>
            <person name="Whitman W."/>
        </authorList>
    </citation>
    <scope>NUCLEOTIDE SEQUENCE [LARGE SCALE GENOMIC DNA]</scope>
    <source>
        <strain evidence="3 4">M2T3</strain>
    </source>
</reference>
<dbReference type="Gene3D" id="3.40.605.10">
    <property type="entry name" value="Aldehyde Dehydrogenase, Chain A, domain 1"/>
    <property type="match status" value="1"/>
</dbReference>
<keyword evidence="1 3" id="KW-0560">Oxidoreductase</keyword>
<dbReference type="InterPro" id="IPR016161">
    <property type="entry name" value="Ald_DH/histidinol_DH"/>
</dbReference>
<dbReference type="AlphaFoldDB" id="A0A7X0J1I5"/>
<dbReference type="InterPro" id="IPR016163">
    <property type="entry name" value="Ald_DH_C"/>
</dbReference>
<sequence>MRGNHIICSAYAETAGKSFRAVNPATGQELAGDFYKAEVLDVENALKGATLAYQSYKELHKDLRAGFLRNIADEIFALGDQLINRASAESGLPEARLRGELGRTTGQLRLFADQIAEGSWVDAIIDTAQPDRQPLPRPDIRRMLVPLGPVVVFGASNFPLAFSVAGGDTASALAAGCPVIVKAHPAHLGTSALVGAAIVKAIEKSGVPKGVFSLLFDDGYTVGEQLVKHPYTKAVTFTGSFKGGSALISLAQERAEPIPVFAEMGSINPVILLPQAIANKPEELAQQCAASIALGAGQFCTNPGLLIAVNSPGLEKFKATLADKIRETPSATMLSPGIYANYNSRSAVMLKWDGVDLVAESRQLNDQLQNQSVARLVEVSATDFLSNKELHEEVFGPHSILVIAENMTELEDVIHSVNGQLTISLMAAPGELENYSALLNDLTGKTGRLILNGMPTGVEVCSAMQHGGPYPSTNDSRFTSVGTTAIHRFVRPVAWQDWEDALLPDALKAKNPLGIYRMVDQKLTNHGQ</sequence>
<dbReference type="InterPro" id="IPR015590">
    <property type="entry name" value="Aldehyde_DH_dom"/>
</dbReference>
<dbReference type="InterPro" id="IPR016162">
    <property type="entry name" value="Ald_DH_N"/>
</dbReference>
<accession>A0A7X0J1I5</accession>
<dbReference type="Pfam" id="PF00171">
    <property type="entry name" value="Aldedh"/>
    <property type="match status" value="1"/>
</dbReference>
<feature type="domain" description="Aldehyde dehydrogenase" evidence="2">
    <location>
        <begin position="14"/>
        <end position="362"/>
    </location>
</feature>
<dbReference type="PANTHER" id="PTHR43353:SF3">
    <property type="entry name" value="ALDEHYDE DEHYDROGENASE-RELATED"/>
    <property type="match status" value="1"/>
</dbReference>
<dbReference type="InterPro" id="IPR050740">
    <property type="entry name" value="Aldehyde_DH_Superfamily"/>
</dbReference>
<comment type="caution">
    <text evidence="3">The sequence shown here is derived from an EMBL/GenBank/DDBJ whole genome shotgun (WGS) entry which is preliminary data.</text>
</comment>
<dbReference type="CDD" id="cd07129">
    <property type="entry name" value="ALDH_KGSADH"/>
    <property type="match status" value="1"/>
</dbReference>
<proteinExistence type="predicted"/>
<protein>
    <submittedName>
        <fullName evidence="3">NADP-dependent aldehyde dehydrogenase</fullName>
        <ecNumber evidence="3">1.2.1.4</ecNumber>
    </submittedName>
</protein>
<evidence type="ECO:0000256" key="1">
    <source>
        <dbReference type="ARBA" id="ARBA00023002"/>
    </source>
</evidence>
<dbReference type="EC" id="1.2.1.4" evidence="3"/>
<dbReference type="SUPFAM" id="SSF53720">
    <property type="entry name" value="ALDH-like"/>
    <property type="match status" value="1"/>
</dbReference>
<organism evidence="3 4">
    <name type="scientific">Pedobacter cryoconitis</name>
    <dbReference type="NCBI Taxonomy" id="188932"/>
    <lineage>
        <taxon>Bacteria</taxon>
        <taxon>Pseudomonadati</taxon>
        <taxon>Bacteroidota</taxon>
        <taxon>Sphingobacteriia</taxon>
        <taxon>Sphingobacteriales</taxon>
        <taxon>Sphingobacteriaceae</taxon>
        <taxon>Pedobacter</taxon>
    </lineage>
</organism>
<gene>
    <name evidence="3" type="ORF">HDF25_001459</name>
</gene>
<dbReference type="InterPro" id="IPR044151">
    <property type="entry name" value="ALDH_KGSADH"/>
</dbReference>
<dbReference type="EMBL" id="JACHCC010000003">
    <property type="protein sequence ID" value="MBB6499318.1"/>
    <property type="molecule type" value="Genomic_DNA"/>
</dbReference>
<evidence type="ECO:0000313" key="3">
    <source>
        <dbReference type="EMBL" id="MBB6499318.1"/>
    </source>
</evidence>
<dbReference type="Proteomes" id="UP000521017">
    <property type="component" value="Unassembled WGS sequence"/>
</dbReference>
<evidence type="ECO:0000313" key="4">
    <source>
        <dbReference type="Proteomes" id="UP000521017"/>
    </source>
</evidence>
<dbReference type="GO" id="GO:0033721">
    <property type="term" value="F:aldehyde dehydrogenase (NADP+) activity"/>
    <property type="evidence" value="ECO:0007669"/>
    <property type="project" value="UniProtKB-EC"/>
</dbReference>
<dbReference type="PANTHER" id="PTHR43353">
    <property type="entry name" value="SUCCINATE-SEMIALDEHYDE DEHYDROGENASE, MITOCHONDRIAL"/>
    <property type="match status" value="1"/>
</dbReference>
<name>A0A7X0J1I5_9SPHI</name>
<dbReference type="Gene3D" id="3.40.309.10">
    <property type="entry name" value="Aldehyde Dehydrogenase, Chain A, domain 2"/>
    <property type="match status" value="1"/>
</dbReference>
<dbReference type="RefSeq" id="WP_184624049.1">
    <property type="nucleotide sequence ID" value="NZ_JACHCC010000003.1"/>
</dbReference>